<dbReference type="GO" id="GO:0008483">
    <property type="term" value="F:transaminase activity"/>
    <property type="evidence" value="ECO:0007669"/>
    <property type="project" value="UniProtKB-KW"/>
</dbReference>
<gene>
    <name evidence="3" type="ORF">FM042_08690</name>
</gene>
<dbReference type="InterPro" id="IPR000192">
    <property type="entry name" value="Aminotrans_V_dom"/>
</dbReference>
<dbReference type="RefSeq" id="WP_143236029.1">
    <property type="nucleotide sequence ID" value="NZ_VJWL01000002.1"/>
</dbReference>
<dbReference type="OrthoDB" id="5501089at2"/>
<keyword evidence="3" id="KW-0032">Aminotransferase</keyword>
<sequence>MYKHLYSHFLNARPDVLHCAPHSHYYWPDATRAAQLAYWDDSAKHADEKWAVIFGEKVPALQKYIAQELQLPDPQQIVFAQNTHELLYRVFTTFSAAKPLRILTTDGEFHSFNRQSRRLEERGNVDVIRVPCEPFDTLQERWHHAIASTADIDLIFISQVFYNSGVAAPQVNDWIGEVASNTLVMVDGYHGYGAIETDLRAVADRIFYLAGGYKYAQAGEGVCFMAVPKGCELRPEYTGWFADFSGLAKAQHGPIQYANDGMRFAGATMDFSAIYRQLAVFDLWQQQGLTTAVRDGYIRQLQEAFLQHIDGCHHSEVNRDHLLKCDHLGHGHFFTFRLSDAASVEKIATQLRAQGVATDYRNDRLRFGFAMYHNPEDYQQIRFA</sequence>
<name>A0A552X262_9GAMM</name>
<dbReference type="Proteomes" id="UP000320359">
    <property type="component" value="Unassembled WGS sequence"/>
</dbReference>
<dbReference type="Gene3D" id="3.40.640.10">
    <property type="entry name" value="Type I PLP-dependent aspartate aminotransferase-like (Major domain)"/>
    <property type="match status" value="1"/>
</dbReference>
<evidence type="ECO:0000256" key="1">
    <source>
        <dbReference type="ARBA" id="ARBA00022898"/>
    </source>
</evidence>
<organism evidence="3 4">
    <name type="scientific">Aliidiomarina halalkaliphila</name>
    <dbReference type="NCBI Taxonomy" id="2593535"/>
    <lineage>
        <taxon>Bacteria</taxon>
        <taxon>Pseudomonadati</taxon>
        <taxon>Pseudomonadota</taxon>
        <taxon>Gammaproteobacteria</taxon>
        <taxon>Alteromonadales</taxon>
        <taxon>Idiomarinaceae</taxon>
        <taxon>Aliidiomarina</taxon>
    </lineage>
</organism>
<dbReference type="InterPro" id="IPR015424">
    <property type="entry name" value="PyrdxlP-dep_Trfase"/>
</dbReference>
<dbReference type="AlphaFoldDB" id="A0A552X262"/>
<evidence type="ECO:0000259" key="2">
    <source>
        <dbReference type="Pfam" id="PF00266"/>
    </source>
</evidence>
<reference evidence="3 4" key="1">
    <citation type="submission" date="2019-07" db="EMBL/GenBank/DDBJ databases">
        <authorList>
            <person name="Yang M."/>
            <person name="Zhao D."/>
            <person name="Xiang H."/>
        </authorList>
    </citation>
    <scope>NUCLEOTIDE SEQUENCE [LARGE SCALE GENOMIC DNA]</scope>
    <source>
        <strain evidence="3 4">IM1326</strain>
    </source>
</reference>
<accession>A0A552X262</accession>
<evidence type="ECO:0000313" key="3">
    <source>
        <dbReference type="EMBL" id="TRW49046.1"/>
    </source>
</evidence>
<proteinExistence type="predicted"/>
<dbReference type="Gene3D" id="3.90.1150.10">
    <property type="entry name" value="Aspartate Aminotransferase, domain 1"/>
    <property type="match status" value="1"/>
</dbReference>
<keyword evidence="4" id="KW-1185">Reference proteome</keyword>
<comment type="caution">
    <text evidence="3">The sequence shown here is derived from an EMBL/GenBank/DDBJ whole genome shotgun (WGS) entry which is preliminary data.</text>
</comment>
<dbReference type="InterPro" id="IPR015421">
    <property type="entry name" value="PyrdxlP-dep_Trfase_major"/>
</dbReference>
<dbReference type="EMBL" id="VJWL01000002">
    <property type="protein sequence ID" value="TRW49046.1"/>
    <property type="molecule type" value="Genomic_DNA"/>
</dbReference>
<keyword evidence="3" id="KW-0808">Transferase</keyword>
<protein>
    <submittedName>
        <fullName evidence="3">Aminotransferase class V-fold PLP-dependent enzyme</fullName>
    </submittedName>
</protein>
<feature type="domain" description="Aminotransferase class V" evidence="2">
    <location>
        <begin position="55"/>
        <end position="357"/>
    </location>
</feature>
<evidence type="ECO:0000313" key="4">
    <source>
        <dbReference type="Proteomes" id="UP000320359"/>
    </source>
</evidence>
<keyword evidence="1" id="KW-0663">Pyridoxal phosphate</keyword>
<dbReference type="SUPFAM" id="SSF53383">
    <property type="entry name" value="PLP-dependent transferases"/>
    <property type="match status" value="1"/>
</dbReference>
<dbReference type="Pfam" id="PF00266">
    <property type="entry name" value="Aminotran_5"/>
    <property type="match status" value="1"/>
</dbReference>
<dbReference type="InterPro" id="IPR015422">
    <property type="entry name" value="PyrdxlP-dep_Trfase_small"/>
</dbReference>